<keyword evidence="4 6" id="KW-0808">Transferase</keyword>
<evidence type="ECO:0000313" key="8">
    <source>
        <dbReference type="Proteomes" id="UP001491310"/>
    </source>
</evidence>
<name>A0ABR2YTG5_9CHLO</name>
<evidence type="ECO:0000256" key="6">
    <source>
        <dbReference type="PIRNR" id="PIRNR016305"/>
    </source>
</evidence>
<dbReference type="InterPro" id="IPR007213">
    <property type="entry name" value="Ppm1/Ppm2/Tcmp"/>
</dbReference>
<evidence type="ECO:0000256" key="2">
    <source>
        <dbReference type="ARBA" id="ARBA00010703"/>
    </source>
</evidence>
<dbReference type="PANTHER" id="PTHR13600">
    <property type="entry name" value="LEUCINE CARBOXYL METHYLTRANSFERASE"/>
    <property type="match status" value="1"/>
</dbReference>
<keyword evidence="5 6" id="KW-0949">S-adenosyl-L-methionine</keyword>
<accession>A0ABR2YTG5</accession>
<keyword evidence="6" id="KW-0963">Cytoplasm</keyword>
<dbReference type="EC" id="2.1.1.233" evidence="6"/>
<dbReference type="Pfam" id="PF04072">
    <property type="entry name" value="LCM"/>
    <property type="match status" value="1"/>
</dbReference>
<evidence type="ECO:0000256" key="5">
    <source>
        <dbReference type="ARBA" id="ARBA00022691"/>
    </source>
</evidence>
<dbReference type="Proteomes" id="UP001491310">
    <property type="component" value="Unassembled WGS sequence"/>
</dbReference>
<evidence type="ECO:0000256" key="1">
    <source>
        <dbReference type="ARBA" id="ARBA00000724"/>
    </source>
</evidence>
<dbReference type="PANTHER" id="PTHR13600:SF21">
    <property type="entry name" value="LEUCINE CARBOXYL METHYLTRANSFERASE 1"/>
    <property type="match status" value="1"/>
</dbReference>
<keyword evidence="6" id="KW-0472">Membrane</keyword>
<dbReference type="PIRSF" id="PIRSF016305">
    <property type="entry name" value="LCM_mtfrase"/>
    <property type="match status" value="1"/>
</dbReference>
<organism evidence="7 8">
    <name type="scientific">Coccomyxa subellipsoidea</name>
    <dbReference type="NCBI Taxonomy" id="248742"/>
    <lineage>
        <taxon>Eukaryota</taxon>
        <taxon>Viridiplantae</taxon>
        <taxon>Chlorophyta</taxon>
        <taxon>core chlorophytes</taxon>
        <taxon>Trebouxiophyceae</taxon>
        <taxon>Trebouxiophyceae incertae sedis</taxon>
        <taxon>Coccomyxaceae</taxon>
        <taxon>Coccomyxa</taxon>
    </lineage>
</organism>
<dbReference type="Gene3D" id="3.40.50.150">
    <property type="entry name" value="Vaccinia Virus protein VP39"/>
    <property type="match status" value="1"/>
</dbReference>
<proteinExistence type="inferred from homology"/>
<comment type="subcellular location">
    <subcellularLocation>
        <location evidence="6">Cytoplasm</location>
    </subcellularLocation>
    <subcellularLocation>
        <location evidence="6">Membrane</location>
        <topology evidence="6">Peripheral membrane protein</topology>
    </subcellularLocation>
</comment>
<dbReference type="InterPro" id="IPR016651">
    <property type="entry name" value="LCMT1"/>
</dbReference>
<gene>
    <name evidence="7" type="ORF">WJX75_002652</name>
</gene>
<comment type="caution">
    <text evidence="7">The sequence shown here is derived from an EMBL/GenBank/DDBJ whole genome shotgun (WGS) entry which is preliminary data.</text>
</comment>
<evidence type="ECO:0000256" key="3">
    <source>
        <dbReference type="ARBA" id="ARBA00022603"/>
    </source>
</evidence>
<dbReference type="InterPro" id="IPR029063">
    <property type="entry name" value="SAM-dependent_MTases_sf"/>
</dbReference>
<reference evidence="7 8" key="1">
    <citation type="journal article" date="2024" name="Nat. Commun.">
        <title>Phylogenomics reveals the evolutionary origins of lichenization in chlorophyte algae.</title>
        <authorList>
            <person name="Puginier C."/>
            <person name="Libourel C."/>
            <person name="Otte J."/>
            <person name="Skaloud P."/>
            <person name="Haon M."/>
            <person name="Grisel S."/>
            <person name="Petersen M."/>
            <person name="Berrin J.G."/>
            <person name="Delaux P.M."/>
            <person name="Dal Grande F."/>
            <person name="Keller J."/>
        </authorList>
    </citation>
    <scope>NUCLEOTIDE SEQUENCE [LARGE SCALE GENOMIC DNA]</scope>
    <source>
        <strain evidence="7 8">SAG 216-7</strain>
    </source>
</reference>
<dbReference type="EMBL" id="JALJOT010000005">
    <property type="protein sequence ID" value="KAK9914942.1"/>
    <property type="molecule type" value="Genomic_DNA"/>
</dbReference>
<comment type="similarity">
    <text evidence="2 6">Belongs to the methyltransferase superfamily. LCMT family.</text>
</comment>
<keyword evidence="8" id="KW-1185">Reference proteome</keyword>
<protein>
    <recommendedName>
        <fullName evidence="6">Leucine carboxyl methyltransferase 1 homolog</fullName>
        <ecNumber evidence="6">2.1.1.233</ecNumber>
    </recommendedName>
</protein>
<keyword evidence="3 6" id="KW-0489">Methyltransferase</keyword>
<evidence type="ECO:0000313" key="7">
    <source>
        <dbReference type="EMBL" id="KAK9914942.1"/>
    </source>
</evidence>
<comment type="catalytic activity">
    <reaction evidence="1 6">
        <text>[phosphatase 2A protein]-C-terminal L-leucine + S-adenosyl-L-methionine = [phosphatase 2A protein]-C-terminal L-leucine methyl ester + S-adenosyl-L-homocysteine</text>
        <dbReference type="Rhea" id="RHEA:48544"/>
        <dbReference type="Rhea" id="RHEA-COMP:12134"/>
        <dbReference type="Rhea" id="RHEA-COMP:12135"/>
        <dbReference type="ChEBI" id="CHEBI:57856"/>
        <dbReference type="ChEBI" id="CHEBI:59789"/>
        <dbReference type="ChEBI" id="CHEBI:90516"/>
        <dbReference type="ChEBI" id="CHEBI:90517"/>
        <dbReference type="EC" id="2.1.1.233"/>
    </reaction>
</comment>
<evidence type="ECO:0000256" key="4">
    <source>
        <dbReference type="ARBA" id="ARBA00022679"/>
    </source>
</evidence>
<comment type="function">
    <text evidence="6">Involved in brassinosteroid (BR) signaling.</text>
</comment>
<sequence length="346" mass="38860">MKSVPTLSRGGDISVQGTNDDAQISKLSCAKLGYYRDDFLKYFVRRSSRRSPLINRGYFARVLALRQLLQQFFDVISQETVAGEEQNIVQILSLGAGFDTTFFNVEAKDRKKARWFEVDFKEVTQRKAAIIAANAPLHEELGPGAKESIHPGEGRIQTEALTVLPADLRDVKGVEAALLAAGFNPQLPTYVLAECVLVYMEAEESASVVRWLGSFLSTAACIVYEQIKPGDAFGRQMLTNLECRGCPLRGLQATPDLKAHQDRFLSNGWQRADAKDMTTIYRAYLDPAEKRRAERLEIFDEFEEWHMIQDHYCIVYAVNDASGHLRDFGFKQKTPVAGPVPFPRAD</sequence>
<dbReference type="SUPFAM" id="SSF53335">
    <property type="entry name" value="S-adenosyl-L-methionine-dependent methyltransferases"/>
    <property type="match status" value="1"/>
</dbReference>